<protein>
    <submittedName>
        <fullName evidence="1">Uncharacterized protein</fullName>
    </submittedName>
</protein>
<dbReference type="EMBL" id="CSAE01000606">
    <property type="protein sequence ID" value="COW61873.1"/>
    <property type="molecule type" value="Genomic_DNA"/>
</dbReference>
<dbReference type="AlphaFoldDB" id="A0A0U0SB36"/>
<proteinExistence type="predicted"/>
<accession>A0A0U0SB36</accession>
<sequence>MRLLTLCGAVDSAARSLADFGASATSLTTSSTTSSWVTLSSVRLMVSPLLRNAISCSRRATVSKSYSVVSKTAGSAQNRTVDPVFLVGAPCLRPRGSDFS</sequence>
<evidence type="ECO:0000313" key="2">
    <source>
        <dbReference type="Proteomes" id="UP000038802"/>
    </source>
</evidence>
<organism evidence="1 2">
    <name type="scientific">Mycobacterium tuberculosis</name>
    <dbReference type="NCBI Taxonomy" id="1773"/>
    <lineage>
        <taxon>Bacteria</taxon>
        <taxon>Bacillati</taxon>
        <taxon>Actinomycetota</taxon>
        <taxon>Actinomycetes</taxon>
        <taxon>Mycobacteriales</taxon>
        <taxon>Mycobacteriaceae</taxon>
        <taxon>Mycobacterium</taxon>
        <taxon>Mycobacterium tuberculosis complex</taxon>
    </lineage>
</organism>
<reference evidence="2" key="1">
    <citation type="submission" date="2015-03" db="EMBL/GenBank/DDBJ databases">
        <authorList>
            <consortium name="Pathogen Informatics"/>
        </authorList>
    </citation>
    <scope>NUCLEOTIDE SEQUENCE [LARGE SCALE GENOMIC DNA]</scope>
    <source>
        <strain evidence="2">K00500041</strain>
    </source>
</reference>
<gene>
    <name evidence="1" type="ORF">ERS007703_03938</name>
</gene>
<evidence type="ECO:0000313" key="1">
    <source>
        <dbReference type="EMBL" id="COW61873.1"/>
    </source>
</evidence>
<name>A0A0U0SB36_MYCTX</name>
<dbReference type="Proteomes" id="UP000038802">
    <property type="component" value="Unassembled WGS sequence"/>
</dbReference>